<dbReference type="InterPro" id="IPR011009">
    <property type="entry name" value="Kinase-like_dom_sf"/>
</dbReference>
<keyword evidence="8" id="KW-0723">Serine/threonine-protein kinase</keyword>
<dbReference type="InterPro" id="IPR000719">
    <property type="entry name" value="Prot_kinase_dom"/>
</dbReference>
<dbReference type="SMART" id="SM00220">
    <property type="entry name" value="S_TKc"/>
    <property type="match status" value="1"/>
</dbReference>
<dbReference type="PROSITE" id="PS50011">
    <property type="entry name" value="PROTEIN_KINASE_DOM"/>
    <property type="match status" value="1"/>
</dbReference>
<evidence type="ECO:0000259" key="7">
    <source>
        <dbReference type="PROSITE" id="PS50011"/>
    </source>
</evidence>
<gene>
    <name evidence="8" type="ORF">NE857_32875</name>
</gene>
<evidence type="ECO:0000313" key="8">
    <source>
        <dbReference type="EMBL" id="USY19963.1"/>
    </source>
</evidence>
<keyword evidence="1" id="KW-0808">Transferase</keyword>
<evidence type="ECO:0000256" key="5">
    <source>
        <dbReference type="PROSITE-ProRule" id="PRU10141"/>
    </source>
</evidence>
<evidence type="ECO:0000256" key="2">
    <source>
        <dbReference type="ARBA" id="ARBA00022741"/>
    </source>
</evidence>
<feature type="compositionally biased region" description="Polar residues" evidence="6">
    <location>
        <begin position="295"/>
        <end position="310"/>
    </location>
</feature>
<feature type="region of interest" description="Disordered" evidence="6">
    <location>
        <begin position="350"/>
        <end position="393"/>
    </location>
</feature>
<sequence>MHPLTSGDPAHIGPHRLLARLGAGGMGEVYLARTPQGRLAALKVVKEDLARDQEFRSRFAREVRTAQMVEGPFTPDVVDADPHADLPWMATEYVPGPTLTKAVKGNGPFPEASLRVLTIGLARALQAVHAAGLMHRDLKPDNVLLSPRGPQVIDFGIARAVEGTVLTKTGQAFGTPSYTSPEQVMGQETSPASDVFSLAGVVVYAATGRPPFGSGKAAEVLPRVVGQEPNLDGVPEPLRPLLARCLAKDPTERPTSDEIVRVLSADPLPSAEHGWLPAQVNQSINAHQHEAHQVVQASPSGPLQNTTTPLNQPPGGSRKGRRRTGLIAAGAGAAALLLAAGIGLAAVAPWENGEGDEGTAAPGSDSGEPDEADGEADPESLGDQDDMAADWDGETGFDGFVSDVVFTPDGSGIYVRATSAMTLWDWESGEFQHRLNPTPTSFDLADDGTMVATYADTAVILDTDLETVELFDVAEELDDIIDYRGASISPDGSLVSVVVPHGDDQRTVYVWDREADAIMHALEQDNDVGHTEFSPDGDHLRLRILEGYPRVMLYDVATGEEVLSVIEEEPETSGDLSSNWHASAFSPTEPILAVDRNEGDIALYDYEEGKVILEIEGGRSYSNLAFSADGQTLYSAGMGSTATGHSGGRAWDVATGEELTSGDTLLIDRLAVHPGGEALAAFQRDTLLLLDPETLEVINEIS</sequence>
<dbReference type="InterPro" id="IPR017441">
    <property type="entry name" value="Protein_kinase_ATP_BS"/>
</dbReference>
<feature type="binding site" evidence="5">
    <location>
        <position position="43"/>
    </location>
    <ligand>
        <name>ATP</name>
        <dbReference type="ChEBI" id="CHEBI:30616"/>
    </ligand>
</feature>
<dbReference type="PROSITE" id="PS00108">
    <property type="entry name" value="PROTEIN_KINASE_ST"/>
    <property type="match status" value="1"/>
</dbReference>
<keyword evidence="9" id="KW-1185">Reference proteome</keyword>
<keyword evidence="4 5" id="KW-0067">ATP-binding</keyword>
<dbReference type="SUPFAM" id="SSF50969">
    <property type="entry name" value="YVTN repeat-like/Quinoprotein amine dehydrogenase"/>
    <property type="match status" value="1"/>
</dbReference>
<protein>
    <submittedName>
        <fullName evidence="8">WD40 repeat domain-containing serine/threonine protein kinase</fullName>
    </submittedName>
</protein>
<dbReference type="PANTHER" id="PTHR43289:SF34">
    <property type="entry name" value="SERINE_THREONINE-PROTEIN KINASE YBDM-RELATED"/>
    <property type="match status" value="1"/>
</dbReference>
<accession>A0ABY5DA79</accession>
<dbReference type="Gene3D" id="2.130.10.10">
    <property type="entry name" value="YVTN repeat-like/Quinoprotein amine dehydrogenase"/>
    <property type="match status" value="2"/>
</dbReference>
<organism evidence="8 9">
    <name type="scientific">Nocardiopsis exhalans</name>
    <dbReference type="NCBI Taxonomy" id="163604"/>
    <lineage>
        <taxon>Bacteria</taxon>
        <taxon>Bacillati</taxon>
        <taxon>Actinomycetota</taxon>
        <taxon>Actinomycetes</taxon>
        <taxon>Streptosporangiales</taxon>
        <taxon>Nocardiopsidaceae</taxon>
        <taxon>Nocardiopsis</taxon>
    </lineage>
</organism>
<evidence type="ECO:0000256" key="1">
    <source>
        <dbReference type="ARBA" id="ARBA00022679"/>
    </source>
</evidence>
<dbReference type="PROSITE" id="PS00107">
    <property type="entry name" value="PROTEIN_KINASE_ATP"/>
    <property type="match status" value="1"/>
</dbReference>
<feature type="region of interest" description="Disordered" evidence="6">
    <location>
        <begin position="288"/>
        <end position="322"/>
    </location>
</feature>
<dbReference type="CDD" id="cd14014">
    <property type="entry name" value="STKc_PknB_like"/>
    <property type="match status" value="1"/>
</dbReference>
<dbReference type="InterPro" id="IPR015943">
    <property type="entry name" value="WD40/YVTN_repeat-like_dom_sf"/>
</dbReference>
<evidence type="ECO:0000256" key="6">
    <source>
        <dbReference type="SAM" id="MobiDB-lite"/>
    </source>
</evidence>
<evidence type="ECO:0000313" key="9">
    <source>
        <dbReference type="Proteomes" id="UP001055940"/>
    </source>
</evidence>
<proteinExistence type="predicted"/>
<dbReference type="GO" id="GO:0004674">
    <property type="term" value="F:protein serine/threonine kinase activity"/>
    <property type="evidence" value="ECO:0007669"/>
    <property type="project" value="UniProtKB-KW"/>
</dbReference>
<dbReference type="InterPro" id="IPR008271">
    <property type="entry name" value="Ser/Thr_kinase_AS"/>
</dbReference>
<evidence type="ECO:0000256" key="3">
    <source>
        <dbReference type="ARBA" id="ARBA00022777"/>
    </source>
</evidence>
<dbReference type="Gene3D" id="1.10.510.10">
    <property type="entry name" value="Transferase(Phosphotransferase) domain 1"/>
    <property type="match status" value="1"/>
</dbReference>
<reference evidence="8" key="1">
    <citation type="submission" date="2022-06" db="EMBL/GenBank/DDBJ databases">
        <authorList>
            <person name="Ping M."/>
        </authorList>
    </citation>
    <scope>NUCLEOTIDE SEQUENCE</scope>
    <source>
        <strain evidence="8">JCM11759T</strain>
    </source>
</reference>
<keyword evidence="3 8" id="KW-0418">Kinase</keyword>
<dbReference type="PANTHER" id="PTHR43289">
    <property type="entry name" value="MITOGEN-ACTIVATED PROTEIN KINASE KINASE KINASE 20-RELATED"/>
    <property type="match status" value="1"/>
</dbReference>
<evidence type="ECO:0000256" key="4">
    <source>
        <dbReference type="ARBA" id="ARBA00022840"/>
    </source>
</evidence>
<dbReference type="EMBL" id="CP099837">
    <property type="protein sequence ID" value="USY19963.1"/>
    <property type="molecule type" value="Genomic_DNA"/>
</dbReference>
<dbReference type="InterPro" id="IPR011044">
    <property type="entry name" value="Quino_amine_DH_bsu"/>
</dbReference>
<dbReference type="RefSeq" id="WP_254419105.1">
    <property type="nucleotide sequence ID" value="NZ_BAAAJB010000002.1"/>
</dbReference>
<name>A0ABY5DA79_9ACTN</name>
<dbReference type="Pfam" id="PF00069">
    <property type="entry name" value="Pkinase"/>
    <property type="match status" value="1"/>
</dbReference>
<feature type="domain" description="Protein kinase" evidence="7">
    <location>
        <begin position="15"/>
        <end position="276"/>
    </location>
</feature>
<dbReference type="Proteomes" id="UP001055940">
    <property type="component" value="Chromosome"/>
</dbReference>
<dbReference type="SUPFAM" id="SSF56112">
    <property type="entry name" value="Protein kinase-like (PK-like)"/>
    <property type="match status" value="1"/>
</dbReference>
<keyword evidence="2 5" id="KW-0547">Nucleotide-binding</keyword>
<dbReference type="Gene3D" id="3.30.200.20">
    <property type="entry name" value="Phosphorylase Kinase, domain 1"/>
    <property type="match status" value="1"/>
</dbReference>
<feature type="compositionally biased region" description="Acidic residues" evidence="6">
    <location>
        <begin position="367"/>
        <end position="393"/>
    </location>
</feature>